<comment type="caution">
    <text evidence="1">The sequence shown here is derived from an EMBL/GenBank/DDBJ whole genome shotgun (WGS) entry which is preliminary data.</text>
</comment>
<reference evidence="1" key="1">
    <citation type="submission" date="2020-05" db="EMBL/GenBank/DDBJ databases">
        <title>Phylogenomic resolution of chytrid fungi.</title>
        <authorList>
            <person name="Stajich J.E."/>
            <person name="Amses K."/>
            <person name="Simmons R."/>
            <person name="Seto K."/>
            <person name="Myers J."/>
            <person name="Bonds A."/>
            <person name="Quandt C.A."/>
            <person name="Barry K."/>
            <person name="Liu P."/>
            <person name="Grigoriev I."/>
            <person name="Longcore J.E."/>
            <person name="James T.Y."/>
        </authorList>
    </citation>
    <scope>NUCLEOTIDE SEQUENCE</scope>
    <source>
        <strain evidence="1">PLAUS21</strain>
    </source>
</reference>
<dbReference type="PANTHER" id="PTHR28348:SF1">
    <property type="entry name" value="UPF0193 PROTEIN EVG1"/>
    <property type="match status" value="1"/>
</dbReference>
<evidence type="ECO:0000313" key="1">
    <source>
        <dbReference type="EMBL" id="KAJ3257290.1"/>
    </source>
</evidence>
<dbReference type="Proteomes" id="UP001210925">
    <property type="component" value="Unassembled WGS sequence"/>
</dbReference>
<dbReference type="Pfam" id="PF05250">
    <property type="entry name" value="UPF0193"/>
    <property type="match status" value="2"/>
</dbReference>
<dbReference type="AlphaFoldDB" id="A0AAD5UKK5"/>
<dbReference type="PANTHER" id="PTHR28348">
    <property type="entry name" value="UPF0193 PROTEIN EVG1"/>
    <property type="match status" value="1"/>
</dbReference>
<dbReference type="InterPro" id="IPR007914">
    <property type="entry name" value="UPF0193"/>
</dbReference>
<protein>
    <submittedName>
        <fullName evidence="1">Uncharacterized protein</fullName>
    </submittedName>
</protein>
<name>A0AAD5UKK5_9FUNG</name>
<sequence>MISDNGCLPAVTKNPNKMEVLIDVKNAAKEVDKLIWFQKNPHMRTFDQIKQSGSFDIEMFRTTPKKNMQKEKEKFQERLESNAVTVKLEDEIAERRQWLDDMVALGRGDAYKRQIQTEIMLRVSKLETLKKTK</sequence>
<accession>A0AAD5UKK5</accession>
<keyword evidence="2" id="KW-1185">Reference proteome</keyword>
<proteinExistence type="predicted"/>
<organism evidence="1 2">
    <name type="scientific">Boothiomyces macroporosus</name>
    <dbReference type="NCBI Taxonomy" id="261099"/>
    <lineage>
        <taxon>Eukaryota</taxon>
        <taxon>Fungi</taxon>
        <taxon>Fungi incertae sedis</taxon>
        <taxon>Chytridiomycota</taxon>
        <taxon>Chytridiomycota incertae sedis</taxon>
        <taxon>Chytridiomycetes</taxon>
        <taxon>Rhizophydiales</taxon>
        <taxon>Terramycetaceae</taxon>
        <taxon>Boothiomyces</taxon>
    </lineage>
</organism>
<evidence type="ECO:0000313" key="2">
    <source>
        <dbReference type="Proteomes" id="UP001210925"/>
    </source>
</evidence>
<dbReference type="EMBL" id="JADGKB010000040">
    <property type="protein sequence ID" value="KAJ3257290.1"/>
    <property type="molecule type" value="Genomic_DNA"/>
</dbReference>
<gene>
    <name evidence="1" type="ORF">HK103_004844</name>
</gene>